<dbReference type="PROSITE" id="PS51186">
    <property type="entry name" value="GNAT"/>
    <property type="match status" value="1"/>
</dbReference>
<name>A0A4Y9SCC0_9BURK</name>
<dbReference type="OrthoDB" id="9796129at2"/>
<dbReference type="InterPro" id="IPR000182">
    <property type="entry name" value="GNAT_dom"/>
</dbReference>
<dbReference type="AlphaFoldDB" id="A0A4Y9SCC0"/>
<protein>
    <submittedName>
        <fullName evidence="2">AAC(3)-I family aminoglycoside N-acetyltransferase</fullName>
    </submittedName>
</protein>
<dbReference type="Proteomes" id="UP000298438">
    <property type="component" value="Unassembled WGS sequence"/>
</dbReference>
<comment type="caution">
    <text evidence="2">The sequence shown here is derived from an EMBL/GenBank/DDBJ whole genome shotgun (WGS) entry which is preliminary data.</text>
</comment>
<dbReference type="SUPFAM" id="SSF55729">
    <property type="entry name" value="Acyl-CoA N-acyltransferases (Nat)"/>
    <property type="match status" value="1"/>
</dbReference>
<dbReference type="Gene3D" id="3.40.630.30">
    <property type="match status" value="1"/>
</dbReference>
<evidence type="ECO:0000259" key="1">
    <source>
        <dbReference type="PROSITE" id="PS51186"/>
    </source>
</evidence>
<reference evidence="2 3" key="1">
    <citation type="submission" date="2019-03" db="EMBL/GenBank/DDBJ databases">
        <title>Draft Genome Sequence of Massilia arenosa sp. nov., a Novel Massilia Species Isolated from a Sandy-loam Maize Soil.</title>
        <authorList>
            <person name="Raths R."/>
            <person name="Peta V."/>
            <person name="Bucking H."/>
        </authorList>
    </citation>
    <scope>NUCLEOTIDE SEQUENCE [LARGE SCALE GENOMIC DNA]</scope>
    <source>
        <strain evidence="2 3">MC02</strain>
    </source>
</reference>
<accession>A0A4Y9SCC0</accession>
<dbReference type="Pfam" id="PF00583">
    <property type="entry name" value="Acetyltransf_1"/>
    <property type="match status" value="1"/>
</dbReference>
<dbReference type="PANTHER" id="PTHR43617">
    <property type="entry name" value="L-AMINO ACID N-ACETYLTRANSFERASE"/>
    <property type="match status" value="1"/>
</dbReference>
<evidence type="ECO:0000313" key="2">
    <source>
        <dbReference type="EMBL" id="TFW19975.1"/>
    </source>
</evidence>
<dbReference type="EMBL" id="SPVF01000138">
    <property type="protein sequence ID" value="TFW19975.1"/>
    <property type="molecule type" value="Genomic_DNA"/>
</dbReference>
<gene>
    <name evidence="2" type="primary">aac(3)-I</name>
    <name evidence="2" type="ORF">E4L96_10915</name>
</gene>
<sequence length="158" mass="17392">MSSSPAAAMLIRHLGADDAALLEQVCTFFADVFDDAETYTAQRPGSEYLRRLLARDTFIALAALHEGRVIGALAAYELPKFEQQRSEVYIYDLGVDPAFRRQGIATALIEALKPIAAARGAWVIFVQADTAPEDAPARALYDKLGVREQVLHFDIPVR</sequence>
<keyword evidence="2" id="KW-0808">Transferase</keyword>
<dbReference type="NCBIfam" id="NF033083">
    <property type="entry name" value="AAC_3_I"/>
    <property type="match status" value="1"/>
</dbReference>
<dbReference type="InterPro" id="IPR050276">
    <property type="entry name" value="MshD_Acetyltransferase"/>
</dbReference>
<dbReference type="GO" id="GO:0016747">
    <property type="term" value="F:acyltransferase activity, transferring groups other than amino-acyl groups"/>
    <property type="evidence" value="ECO:0007669"/>
    <property type="project" value="InterPro"/>
</dbReference>
<proteinExistence type="predicted"/>
<feature type="domain" description="N-acetyltransferase" evidence="1">
    <location>
        <begin position="9"/>
        <end position="158"/>
    </location>
</feature>
<organism evidence="2 3">
    <name type="scientific">Zemynaea arenosa</name>
    <dbReference type="NCBI Taxonomy" id="2561931"/>
    <lineage>
        <taxon>Bacteria</taxon>
        <taxon>Pseudomonadati</taxon>
        <taxon>Pseudomonadota</taxon>
        <taxon>Betaproteobacteria</taxon>
        <taxon>Burkholderiales</taxon>
        <taxon>Oxalobacteraceae</taxon>
        <taxon>Telluria group</taxon>
        <taxon>Zemynaea</taxon>
    </lineage>
</organism>
<dbReference type="InterPro" id="IPR016181">
    <property type="entry name" value="Acyl_CoA_acyltransferase"/>
</dbReference>
<keyword evidence="3" id="KW-1185">Reference proteome</keyword>
<dbReference type="CDD" id="cd04301">
    <property type="entry name" value="NAT_SF"/>
    <property type="match status" value="1"/>
</dbReference>
<evidence type="ECO:0000313" key="3">
    <source>
        <dbReference type="Proteomes" id="UP000298438"/>
    </source>
</evidence>